<name>A0A4V3XIG2_9APHY</name>
<protein>
    <submittedName>
        <fullName evidence="1">Uncharacterized protein</fullName>
    </submittedName>
</protein>
<dbReference type="AlphaFoldDB" id="A0A4V3XIG2"/>
<organism evidence="1 2">
    <name type="scientific">Antrodiella citrinella</name>
    <dbReference type="NCBI Taxonomy" id="2447956"/>
    <lineage>
        <taxon>Eukaryota</taxon>
        <taxon>Fungi</taxon>
        <taxon>Dikarya</taxon>
        <taxon>Basidiomycota</taxon>
        <taxon>Agaricomycotina</taxon>
        <taxon>Agaricomycetes</taxon>
        <taxon>Polyporales</taxon>
        <taxon>Steccherinaceae</taxon>
        <taxon>Antrodiella</taxon>
    </lineage>
</organism>
<accession>A0A4V3XIG2</accession>
<keyword evidence="2" id="KW-1185">Reference proteome</keyword>
<evidence type="ECO:0000313" key="2">
    <source>
        <dbReference type="Proteomes" id="UP000308730"/>
    </source>
</evidence>
<gene>
    <name evidence="1" type="ORF">EUX98_g5027</name>
</gene>
<comment type="caution">
    <text evidence="1">The sequence shown here is derived from an EMBL/GenBank/DDBJ whole genome shotgun (WGS) entry which is preliminary data.</text>
</comment>
<evidence type="ECO:0000313" key="1">
    <source>
        <dbReference type="EMBL" id="THH29163.1"/>
    </source>
</evidence>
<proteinExistence type="predicted"/>
<reference evidence="1 2" key="1">
    <citation type="submission" date="2019-02" db="EMBL/GenBank/DDBJ databases">
        <title>Genome sequencing of the rare red list fungi Antrodiella citrinella (Flaviporus citrinellus).</title>
        <authorList>
            <person name="Buettner E."/>
            <person name="Kellner H."/>
        </authorList>
    </citation>
    <scope>NUCLEOTIDE SEQUENCE [LARGE SCALE GENOMIC DNA]</scope>
    <source>
        <strain evidence="1 2">DSM 108506</strain>
    </source>
</reference>
<dbReference type="Proteomes" id="UP000308730">
    <property type="component" value="Unassembled WGS sequence"/>
</dbReference>
<dbReference type="OrthoDB" id="5366606at2759"/>
<sequence length="149" mass="15739">MAPSEFSLRLQHGITGGFAPPTPSAIFTVTGAPSVPHLLVTAAVRPHGTPSLQDSIPKDLAIDNRTSSLVTELHSILKTIPVESPPGSEDIYGLDTSIAFGSEDLQWMNGGPQGCGGGQSSVQATEEDKIKFRRAVEIVEQLVGHNLEI</sequence>
<dbReference type="EMBL" id="SGPM01000137">
    <property type="protein sequence ID" value="THH29163.1"/>
    <property type="molecule type" value="Genomic_DNA"/>
</dbReference>